<gene>
    <name evidence="4" type="ORF">PVL29_008226</name>
</gene>
<protein>
    <recommendedName>
        <fullName evidence="6">Transmembrane protein</fullName>
    </recommendedName>
</protein>
<organism evidence="4 5">
    <name type="scientific">Vitis rotundifolia</name>
    <name type="common">Muscadine grape</name>
    <dbReference type="NCBI Taxonomy" id="103349"/>
    <lineage>
        <taxon>Eukaryota</taxon>
        <taxon>Viridiplantae</taxon>
        <taxon>Streptophyta</taxon>
        <taxon>Embryophyta</taxon>
        <taxon>Tracheophyta</taxon>
        <taxon>Spermatophyta</taxon>
        <taxon>Magnoliopsida</taxon>
        <taxon>eudicotyledons</taxon>
        <taxon>Gunneridae</taxon>
        <taxon>Pentapetalae</taxon>
        <taxon>rosids</taxon>
        <taxon>Vitales</taxon>
        <taxon>Vitaceae</taxon>
        <taxon>Viteae</taxon>
        <taxon>Vitis</taxon>
    </lineage>
</organism>
<dbReference type="AlphaFoldDB" id="A0AA39DXD4"/>
<name>A0AA39DXD4_VITRO</name>
<keyword evidence="3" id="KW-0732">Signal</keyword>
<evidence type="ECO:0000256" key="3">
    <source>
        <dbReference type="SAM" id="SignalP"/>
    </source>
</evidence>
<evidence type="ECO:0000313" key="5">
    <source>
        <dbReference type="Proteomes" id="UP001168098"/>
    </source>
</evidence>
<dbReference type="PANTHER" id="PTHR36245:SF5">
    <property type="entry name" value="GLYCINE-RICH PROTEIN DOT1-LIKE"/>
    <property type="match status" value="1"/>
</dbReference>
<evidence type="ECO:0000256" key="1">
    <source>
        <dbReference type="SAM" id="MobiDB-lite"/>
    </source>
</evidence>
<feature type="region of interest" description="Disordered" evidence="1">
    <location>
        <begin position="66"/>
        <end position="101"/>
    </location>
</feature>
<sequence length="129" mass="14082">MGMRKLGLLLVLLFFLQPSSNPLQNPLKNPLVSAYDEKHNVSNGGTWKNHELTKISFGQEVMVDRRGGGGHGGTETNNGGGNLNNQPAENKSKPHHRGRNGCSSDHIGLARLVFLLLTSSFLIFIFLGF</sequence>
<evidence type="ECO:0008006" key="6">
    <source>
        <dbReference type="Google" id="ProtNLM"/>
    </source>
</evidence>
<dbReference type="PANTHER" id="PTHR36245">
    <property type="entry name" value="GLYCINE-RICH PROTEIN DOT1-LIKE"/>
    <property type="match status" value="1"/>
</dbReference>
<comment type="caution">
    <text evidence="4">The sequence shown here is derived from an EMBL/GenBank/DDBJ whole genome shotgun (WGS) entry which is preliminary data.</text>
</comment>
<evidence type="ECO:0000256" key="2">
    <source>
        <dbReference type="SAM" id="Phobius"/>
    </source>
</evidence>
<keyword evidence="2" id="KW-0812">Transmembrane</keyword>
<feature type="compositionally biased region" description="Gly residues" evidence="1">
    <location>
        <begin position="69"/>
        <end position="82"/>
    </location>
</feature>
<keyword evidence="5" id="KW-1185">Reference proteome</keyword>
<evidence type="ECO:0000313" key="4">
    <source>
        <dbReference type="EMBL" id="KAJ9699534.1"/>
    </source>
</evidence>
<reference evidence="4 5" key="1">
    <citation type="journal article" date="2023" name="BMC Biotechnol.">
        <title>Vitis rotundifolia cv Carlos genome sequencing.</title>
        <authorList>
            <person name="Huff M."/>
            <person name="Hulse-Kemp A."/>
            <person name="Scheffler B."/>
            <person name="Youngblood R."/>
            <person name="Simpson S."/>
            <person name="Babiker E."/>
            <person name="Staton M."/>
        </authorList>
    </citation>
    <scope>NUCLEOTIDE SEQUENCE [LARGE SCALE GENOMIC DNA]</scope>
    <source>
        <tissue evidence="4">Leaf</tissue>
    </source>
</reference>
<proteinExistence type="predicted"/>
<keyword evidence="2" id="KW-0472">Membrane</keyword>
<dbReference type="Proteomes" id="UP001168098">
    <property type="component" value="Unassembled WGS sequence"/>
</dbReference>
<dbReference type="EMBL" id="JARBHA010000006">
    <property type="protein sequence ID" value="KAJ9699534.1"/>
    <property type="molecule type" value="Genomic_DNA"/>
</dbReference>
<feature type="chain" id="PRO_5041208269" description="Transmembrane protein" evidence="3">
    <location>
        <begin position="23"/>
        <end position="129"/>
    </location>
</feature>
<feature type="transmembrane region" description="Helical" evidence="2">
    <location>
        <begin position="107"/>
        <end position="127"/>
    </location>
</feature>
<feature type="signal peptide" evidence="3">
    <location>
        <begin position="1"/>
        <end position="22"/>
    </location>
</feature>
<keyword evidence="2" id="KW-1133">Transmembrane helix</keyword>
<accession>A0AA39DXD4</accession>